<accession>A0A939DTJ7</accession>
<dbReference type="Gene3D" id="1.10.10.10">
    <property type="entry name" value="Winged helix-like DNA-binding domain superfamily/Winged helix DNA-binding domain"/>
    <property type="match status" value="1"/>
</dbReference>
<dbReference type="GO" id="GO:0006352">
    <property type="term" value="P:DNA-templated transcription initiation"/>
    <property type="evidence" value="ECO:0007669"/>
    <property type="project" value="InterPro"/>
</dbReference>
<keyword evidence="3" id="KW-0731">Sigma factor</keyword>
<keyword evidence="4" id="KW-0804">Transcription</keyword>
<gene>
    <name evidence="6" type="ORF">JF543_02930</name>
</gene>
<dbReference type="SUPFAM" id="SSF88946">
    <property type="entry name" value="Sigma2 domain of RNA polymerase sigma factors"/>
    <property type="match status" value="1"/>
</dbReference>
<organism evidence="6 7">
    <name type="scientific">Microbacterium esteraromaticum</name>
    <dbReference type="NCBI Taxonomy" id="57043"/>
    <lineage>
        <taxon>Bacteria</taxon>
        <taxon>Bacillati</taxon>
        <taxon>Actinomycetota</taxon>
        <taxon>Actinomycetes</taxon>
        <taxon>Micrococcales</taxon>
        <taxon>Microbacteriaceae</taxon>
        <taxon>Microbacterium</taxon>
    </lineage>
</organism>
<reference evidence="6" key="1">
    <citation type="submission" date="2020-12" db="EMBL/GenBank/DDBJ databases">
        <title>PHA producing bacteria isolated from mangrove.</title>
        <authorList>
            <person name="Zheng W."/>
            <person name="Yu S."/>
            <person name="Huang Y."/>
        </authorList>
    </citation>
    <scope>NUCLEOTIDE SEQUENCE</scope>
    <source>
        <strain evidence="6">GN8-5</strain>
    </source>
</reference>
<keyword evidence="2" id="KW-0805">Transcription regulation</keyword>
<dbReference type="InterPro" id="IPR014284">
    <property type="entry name" value="RNA_pol_sigma-70_dom"/>
</dbReference>
<evidence type="ECO:0000259" key="5">
    <source>
        <dbReference type="Pfam" id="PF08281"/>
    </source>
</evidence>
<name>A0A939DTJ7_9MICO</name>
<dbReference type="SUPFAM" id="SSF88659">
    <property type="entry name" value="Sigma3 and sigma4 domains of RNA polymerase sigma factors"/>
    <property type="match status" value="1"/>
</dbReference>
<evidence type="ECO:0000256" key="1">
    <source>
        <dbReference type="ARBA" id="ARBA00010641"/>
    </source>
</evidence>
<dbReference type="GO" id="GO:0016987">
    <property type="term" value="F:sigma factor activity"/>
    <property type="evidence" value="ECO:0007669"/>
    <property type="project" value="UniProtKB-KW"/>
</dbReference>
<sequence>MSATDVNELPPAVTSARPAASLDILIAELVPDLLGYFTNRLTNREDAADAVADTLLVLWRKQKSLPLLHEDARRYAFGIARHVLQSTRRGAVRRNALADRLRAVVREDAVTNPEPDLELRAALATLTAKDRELVLLVGWDGFTVADAGRVLGFTPEAARARYSRARGKLRQQLSSPD</sequence>
<evidence type="ECO:0000256" key="4">
    <source>
        <dbReference type="ARBA" id="ARBA00023163"/>
    </source>
</evidence>
<dbReference type="InterPro" id="IPR013324">
    <property type="entry name" value="RNA_pol_sigma_r3/r4-like"/>
</dbReference>
<protein>
    <submittedName>
        <fullName evidence="6">Sigma-70 family RNA polymerase sigma factor</fullName>
    </submittedName>
</protein>
<dbReference type="RefSeq" id="WP_179409367.1">
    <property type="nucleotide sequence ID" value="NZ_CP063379.1"/>
</dbReference>
<dbReference type="InterPro" id="IPR039425">
    <property type="entry name" value="RNA_pol_sigma-70-like"/>
</dbReference>
<dbReference type="InterPro" id="IPR036388">
    <property type="entry name" value="WH-like_DNA-bd_sf"/>
</dbReference>
<evidence type="ECO:0000313" key="6">
    <source>
        <dbReference type="EMBL" id="MBN8204910.1"/>
    </source>
</evidence>
<evidence type="ECO:0000256" key="2">
    <source>
        <dbReference type="ARBA" id="ARBA00023015"/>
    </source>
</evidence>
<dbReference type="Gene3D" id="1.10.1740.10">
    <property type="match status" value="1"/>
</dbReference>
<dbReference type="InterPro" id="IPR013325">
    <property type="entry name" value="RNA_pol_sigma_r2"/>
</dbReference>
<dbReference type="PANTHER" id="PTHR43133:SF25">
    <property type="entry name" value="RNA POLYMERASE SIGMA FACTOR RFAY-RELATED"/>
    <property type="match status" value="1"/>
</dbReference>
<comment type="similarity">
    <text evidence="1">Belongs to the sigma-70 factor family. ECF subfamily.</text>
</comment>
<dbReference type="NCBIfam" id="TIGR02937">
    <property type="entry name" value="sigma70-ECF"/>
    <property type="match status" value="1"/>
</dbReference>
<dbReference type="Proteomes" id="UP000664385">
    <property type="component" value="Unassembled WGS sequence"/>
</dbReference>
<evidence type="ECO:0000313" key="7">
    <source>
        <dbReference type="Proteomes" id="UP000664385"/>
    </source>
</evidence>
<dbReference type="AlphaFoldDB" id="A0A939DTJ7"/>
<dbReference type="PANTHER" id="PTHR43133">
    <property type="entry name" value="RNA POLYMERASE ECF-TYPE SIGMA FACTO"/>
    <property type="match status" value="1"/>
</dbReference>
<proteinExistence type="inferred from homology"/>
<dbReference type="InterPro" id="IPR013249">
    <property type="entry name" value="RNA_pol_sigma70_r4_t2"/>
</dbReference>
<dbReference type="EMBL" id="JAEMWU010000001">
    <property type="protein sequence ID" value="MBN8204910.1"/>
    <property type="molecule type" value="Genomic_DNA"/>
</dbReference>
<comment type="caution">
    <text evidence="6">The sequence shown here is derived from an EMBL/GenBank/DDBJ whole genome shotgun (WGS) entry which is preliminary data.</text>
</comment>
<feature type="domain" description="RNA polymerase sigma factor 70 region 4 type 2" evidence="5">
    <location>
        <begin position="117"/>
        <end position="169"/>
    </location>
</feature>
<dbReference type="Pfam" id="PF08281">
    <property type="entry name" value="Sigma70_r4_2"/>
    <property type="match status" value="1"/>
</dbReference>
<dbReference type="GO" id="GO:0003677">
    <property type="term" value="F:DNA binding"/>
    <property type="evidence" value="ECO:0007669"/>
    <property type="project" value="InterPro"/>
</dbReference>
<evidence type="ECO:0000256" key="3">
    <source>
        <dbReference type="ARBA" id="ARBA00023082"/>
    </source>
</evidence>